<proteinExistence type="predicted"/>
<evidence type="ECO:0000313" key="1">
    <source>
        <dbReference type="EMBL" id="RAI75090.1"/>
    </source>
</evidence>
<dbReference type="Proteomes" id="UP000249016">
    <property type="component" value="Unassembled WGS sequence"/>
</dbReference>
<accession>A0A327NI85</accession>
<reference evidence="1 2" key="1">
    <citation type="submission" date="2018-06" db="EMBL/GenBank/DDBJ databases">
        <title>Spirosoma sp. HMF3257 Genome sequencing and assembly.</title>
        <authorList>
            <person name="Kang H."/>
            <person name="Cha I."/>
            <person name="Kim H."/>
            <person name="Kang J."/>
            <person name="Joh K."/>
        </authorList>
    </citation>
    <scope>NUCLEOTIDE SEQUENCE [LARGE SCALE GENOMIC DNA]</scope>
    <source>
        <strain evidence="1 2">HMF3257</strain>
    </source>
</reference>
<evidence type="ECO:0000313" key="2">
    <source>
        <dbReference type="Proteomes" id="UP000249016"/>
    </source>
</evidence>
<dbReference type="AlphaFoldDB" id="A0A327NI85"/>
<name>A0A327NI85_9BACT</name>
<gene>
    <name evidence="1" type="ORF">HMF3257_14375</name>
</gene>
<organism evidence="1 2">
    <name type="scientific">Spirosoma telluris</name>
    <dbReference type="NCBI Taxonomy" id="2183553"/>
    <lineage>
        <taxon>Bacteria</taxon>
        <taxon>Pseudomonadati</taxon>
        <taxon>Bacteroidota</taxon>
        <taxon>Cytophagia</taxon>
        <taxon>Cytophagales</taxon>
        <taxon>Cytophagaceae</taxon>
        <taxon>Spirosoma</taxon>
    </lineage>
</organism>
<comment type="caution">
    <text evidence="1">The sequence shown here is derived from an EMBL/GenBank/DDBJ whole genome shotgun (WGS) entry which is preliminary data.</text>
</comment>
<keyword evidence="2" id="KW-1185">Reference proteome</keyword>
<sequence>MGYRRYNCIVKYNPSCKNRTEKPGCIVIQVEESEEIIFEEFDRTMTKNVRKNGLEENPYKDKRNGR</sequence>
<protein>
    <submittedName>
        <fullName evidence="1">Uncharacterized protein</fullName>
    </submittedName>
</protein>
<dbReference type="EMBL" id="QLII01000001">
    <property type="protein sequence ID" value="RAI75090.1"/>
    <property type="molecule type" value="Genomic_DNA"/>
</dbReference>